<gene>
    <name evidence="1" type="ORF">EX87_02455</name>
</gene>
<dbReference type="RefSeq" id="WP_031411283.1">
    <property type="nucleotide sequence ID" value="NZ_CP011074.1"/>
</dbReference>
<dbReference type="EMBL" id="CP011074">
    <property type="protein sequence ID" value="AKF92664.1"/>
    <property type="molecule type" value="Genomic_DNA"/>
</dbReference>
<organism evidence="1">
    <name type="scientific">Brevibacillus laterosporus</name>
    <name type="common">Bacillus laterosporus</name>
    <dbReference type="NCBI Taxonomy" id="1465"/>
    <lineage>
        <taxon>Bacteria</taxon>
        <taxon>Bacillati</taxon>
        <taxon>Bacillota</taxon>
        <taxon>Bacilli</taxon>
        <taxon>Bacillales</taxon>
        <taxon>Paenibacillaceae</taxon>
        <taxon>Brevibacillus</taxon>
    </lineage>
</organism>
<name>A0A0F7BYD8_BRELA</name>
<dbReference type="GO" id="GO:0042262">
    <property type="term" value="P:DNA protection"/>
    <property type="evidence" value="ECO:0007669"/>
    <property type="project" value="InterPro"/>
</dbReference>
<dbReference type="Pfam" id="PF07352">
    <property type="entry name" value="Phage_Mu_Gam"/>
    <property type="match status" value="1"/>
</dbReference>
<evidence type="ECO:0008006" key="2">
    <source>
        <dbReference type="Google" id="ProtNLM"/>
    </source>
</evidence>
<evidence type="ECO:0000313" key="1">
    <source>
        <dbReference type="EMBL" id="AKF92664.1"/>
    </source>
</evidence>
<sequence>MNLSALQTYELNEIEDIRFELSEEEAKQRFRVHDLDSLNWVLRKIAALDAEIMAKQSLANKEKMRVTDWLNRETKTIEDSRLFFTQLIEEYAREQRATDPKWKASTPYGKVSFRKQLPKWDYIDEKAAIESIQSAGLEEFIRTKYELDKAPLKKHLQIHEDGRVVDPSTGNFIEGIKVVEQPEALKIEVNNE</sequence>
<dbReference type="AlphaFoldDB" id="A0A0F7BYD8"/>
<dbReference type="SUPFAM" id="SSF161266">
    <property type="entry name" value="Gam-like"/>
    <property type="match status" value="1"/>
</dbReference>
<dbReference type="InterPro" id="IPR009951">
    <property type="entry name" value="Host-nuc_inhib_Gam"/>
</dbReference>
<accession>A0A0F7BYD8</accession>
<dbReference type="GO" id="GO:0003690">
    <property type="term" value="F:double-stranded DNA binding"/>
    <property type="evidence" value="ECO:0007669"/>
    <property type="project" value="InterPro"/>
</dbReference>
<proteinExistence type="predicted"/>
<reference evidence="1" key="1">
    <citation type="submission" date="2015-03" db="EMBL/GenBank/DDBJ databases">
        <title>MIGS Cultured Bacterial/Archaeal sample from Brevibacillus laterosporus.</title>
        <authorList>
            <person name="Zeng D."/>
            <person name="Zhu L."/>
            <person name="Dong G."/>
            <person name="Ye W."/>
            <person name="Ren D."/>
            <person name="Wu L."/>
            <person name="Xu J."/>
            <person name="Li G."/>
            <person name="Guo L."/>
        </authorList>
    </citation>
    <scope>NUCLEOTIDE SEQUENCE</scope>
    <source>
        <strain evidence="1">B9</strain>
    </source>
</reference>
<protein>
    <recommendedName>
        <fullName evidence="2">Host-nuclease inhibitor protein Gam</fullName>
    </recommendedName>
</protein>